<dbReference type="Proteomes" id="UP001275315">
    <property type="component" value="Unassembled WGS sequence"/>
</dbReference>
<keyword evidence="2" id="KW-0645">Protease</keyword>
<dbReference type="Pfam" id="PF13365">
    <property type="entry name" value="Trypsin_2"/>
    <property type="match status" value="1"/>
</dbReference>
<reference evidence="2 3" key="1">
    <citation type="submission" date="2023-10" db="EMBL/GenBank/DDBJ databases">
        <title>Virgibacillus soli CC-YMP-6 genome.</title>
        <authorList>
            <person name="Miliotis G."/>
            <person name="Sengupta P."/>
            <person name="Hameed A."/>
            <person name="Chuvochina M."/>
            <person name="Mcdonagh F."/>
            <person name="Simpson A.C."/>
            <person name="Singh N.K."/>
            <person name="Rekha P.D."/>
            <person name="Raman K."/>
            <person name="Hugenholtz P."/>
            <person name="Venkateswaran K."/>
        </authorList>
    </citation>
    <scope>NUCLEOTIDE SEQUENCE [LARGE SCALE GENOMIC DNA]</scope>
    <source>
        <strain evidence="2 3">CC-YMP-6</strain>
    </source>
</reference>
<comment type="caution">
    <text evidence="2">The sequence shown here is derived from an EMBL/GenBank/DDBJ whole genome shotgun (WGS) entry which is preliminary data.</text>
</comment>
<dbReference type="InterPro" id="IPR009003">
    <property type="entry name" value="Peptidase_S1_PA"/>
</dbReference>
<organism evidence="2 3">
    <name type="scientific">Paracerasibacillus soli</name>
    <dbReference type="NCBI Taxonomy" id="480284"/>
    <lineage>
        <taxon>Bacteria</taxon>
        <taxon>Bacillati</taxon>
        <taxon>Bacillota</taxon>
        <taxon>Bacilli</taxon>
        <taxon>Bacillales</taxon>
        <taxon>Bacillaceae</taxon>
        <taxon>Paracerasibacillus</taxon>
    </lineage>
</organism>
<dbReference type="GO" id="GO:0006508">
    <property type="term" value="P:proteolysis"/>
    <property type="evidence" value="ECO:0007669"/>
    <property type="project" value="UniProtKB-KW"/>
</dbReference>
<dbReference type="GO" id="GO:0008233">
    <property type="term" value="F:peptidase activity"/>
    <property type="evidence" value="ECO:0007669"/>
    <property type="project" value="UniProtKB-KW"/>
</dbReference>
<evidence type="ECO:0000256" key="1">
    <source>
        <dbReference type="ARBA" id="ARBA00022825"/>
    </source>
</evidence>
<dbReference type="PANTHER" id="PTHR43019">
    <property type="entry name" value="SERINE ENDOPROTEASE DEGS"/>
    <property type="match status" value="1"/>
</dbReference>
<evidence type="ECO:0000313" key="2">
    <source>
        <dbReference type="EMBL" id="MDY0407790.1"/>
    </source>
</evidence>
<keyword evidence="1" id="KW-0378">Hydrolase</keyword>
<evidence type="ECO:0000313" key="3">
    <source>
        <dbReference type="Proteomes" id="UP001275315"/>
    </source>
</evidence>
<name>A0ABU5CN63_9BACI</name>
<keyword evidence="3" id="KW-1185">Reference proteome</keyword>
<accession>A0ABU5CN63</accession>
<sequence>MFLQVIALLPQTLSIPAIDFLTTSAKLSKQEIIQSHKQAVVVIETDESRGTGFSITEDGKIITNAHVVKSNERVTVAFPEHGLFMADVIVSYPDIDLAVLQVEKGSALPTLELAEETLFVEGEQIQFIGNPLRFQGIANEGSILGYTKLRDWKEPVLMIQAPVYRGNSGSPIFNKAGQVIGVIFATLDHESYGKVGLFIPIDYYYKKIKEGV</sequence>
<gene>
    <name evidence="2" type="ORF">RWD45_03165</name>
</gene>
<dbReference type="RefSeq" id="WP_320378573.1">
    <property type="nucleotide sequence ID" value="NZ_JAWDIQ010000001.1"/>
</dbReference>
<protein>
    <submittedName>
        <fullName evidence="2">Serine protease</fullName>
    </submittedName>
</protein>
<dbReference type="EMBL" id="JAWDIQ010000001">
    <property type="protein sequence ID" value="MDY0407790.1"/>
    <property type="molecule type" value="Genomic_DNA"/>
</dbReference>
<dbReference type="InterPro" id="IPR001940">
    <property type="entry name" value="Peptidase_S1C"/>
</dbReference>
<proteinExistence type="predicted"/>
<dbReference type="PRINTS" id="PR00834">
    <property type="entry name" value="PROTEASES2C"/>
</dbReference>
<dbReference type="Gene3D" id="2.40.10.10">
    <property type="entry name" value="Trypsin-like serine proteases"/>
    <property type="match status" value="2"/>
</dbReference>
<keyword evidence="1" id="KW-0720">Serine protease</keyword>
<dbReference type="InterPro" id="IPR043504">
    <property type="entry name" value="Peptidase_S1_PA_chymotrypsin"/>
</dbReference>
<dbReference type="SUPFAM" id="SSF50494">
    <property type="entry name" value="Trypsin-like serine proteases"/>
    <property type="match status" value="1"/>
</dbReference>
<dbReference type="PANTHER" id="PTHR43019:SF23">
    <property type="entry name" value="PROTEASE DO-LIKE 5, CHLOROPLASTIC"/>
    <property type="match status" value="1"/>
</dbReference>